<dbReference type="CDD" id="cd06438">
    <property type="entry name" value="EpsO_like"/>
    <property type="match status" value="1"/>
</dbReference>
<reference evidence="6 7" key="3">
    <citation type="journal article" name="Genome Announc.">
        <title>Improved Draft Genome Sequence of Clostridium pasteurianum Strain ATCC 6013 (DSM 525) Using a Hybrid Next-Generation Sequencing Approach.</title>
        <authorList>
            <person name="Pyne M.E."/>
            <person name="Utturkar S."/>
            <person name="Brown S.D."/>
            <person name="Moo-Young M."/>
            <person name="Chung D.A."/>
            <person name="Chou C.P."/>
        </authorList>
    </citation>
    <scope>NUCLEOTIDE SEQUENCE [LARGE SCALE GENOMIC DNA]</scope>
    <source>
        <strain evidence="6 7">ATCC 6013</strain>
    </source>
</reference>
<evidence type="ECO:0000256" key="4">
    <source>
        <dbReference type="SAM" id="Phobius"/>
    </source>
</evidence>
<gene>
    <name evidence="5" type="ORF">CLPA_c21360</name>
    <name evidence="6" type="ORF">CP6013_01043</name>
</gene>
<dbReference type="Proteomes" id="UP000028042">
    <property type="component" value="Unassembled WGS sequence"/>
</dbReference>
<protein>
    <submittedName>
        <fullName evidence="5">Glycosyltransferase</fullName>
    </submittedName>
</protein>
<dbReference type="PATRIC" id="fig|1262449.3.peg.860"/>
<accession>A0A0H3J2R1</accession>
<keyword evidence="4" id="KW-0812">Transmembrane</keyword>
<keyword evidence="2" id="KW-0328">Glycosyltransferase</keyword>
<evidence type="ECO:0000313" key="6">
    <source>
        <dbReference type="EMBL" id="KRU11796.1"/>
    </source>
</evidence>
<dbReference type="PANTHER" id="PTHR43630">
    <property type="entry name" value="POLY-BETA-1,6-N-ACETYL-D-GLUCOSAMINE SYNTHASE"/>
    <property type="match status" value="1"/>
</dbReference>
<dbReference type="RefSeq" id="WP_003441987.1">
    <property type="nucleotide sequence ID" value="NZ_ANZB01000002.1"/>
</dbReference>
<reference evidence="6" key="2">
    <citation type="submission" date="2015-10" db="EMBL/GenBank/DDBJ databases">
        <title>Improved Draft Genome Sequence of Clostridium pasteurianum Strain ATCC 6013 (DSM 525) Using a Hybrid Next-Generation Sequencing Approach.</title>
        <authorList>
            <person name="Pyne M.E."/>
            <person name="Utturkar S.M."/>
            <person name="Brown S.D."/>
            <person name="Moo-Young M."/>
            <person name="Chung D.A."/>
            <person name="Chou P.C."/>
        </authorList>
    </citation>
    <scope>NUCLEOTIDE SEQUENCE</scope>
    <source>
        <strain evidence="6">ATCC 6013</strain>
    </source>
</reference>
<dbReference type="SUPFAM" id="SSF53448">
    <property type="entry name" value="Nucleotide-diphospho-sugar transferases"/>
    <property type="match status" value="1"/>
</dbReference>
<organism evidence="5 8">
    <name type="scientific">Clostridium pasteurianum DSM 525 = ATCC 6013</name>
    <dbReference type="NCBI Taxonomy" id="1262449"/>
    <lineage>
        <taxon>Bacteria</taxon>
        <taxon>Bacillati</taxon>
        <taxon>Bacillota</taxon>
        <taxon>Clostridia</taxon>
        <taxon>Eubacteriales</taxon>
        <taxon>Clostridiaceae</taxon>
        <taxon>Clostridium</taxon>
    </lineage>
</organism>
<dbReference type="GO" id="GO:0016757">
    <property type="term" value="F:glycosyltransferase activity"/>
    <property type="evidence" value="ECO:0007669"/>
    <property type="project" value="UniProtKB-KW"/>
</dbReference>
<evidence type="ECO:0000313" key="7">
    <source>
        <dbReference type="Proteomes" id="UP000028042"/>
    </source>
</evidence>
<evidence type="ECO:0000256" key="3">
    <source>
        <dbReference type="ARBA" id="ARBA00022679"/>
    </source>
</evidence>
<evidence type="ECO:0000313" key="5">
    <source>
        <dbReference type="EMBL" id="AJA52194.1"/>
    </source>
</evidence>
<proteinExistence type="inferred from homology"/>
<keyword evidence="4" id="KW-0472">Membrane</keyword>
<evidence type="ECO:0000313" key="8">
    <source>
        <dbReference type="Proteomes" id="UP000030905"/>
    </source>
</evidence>
<dbReference type="InterPro" id="IPR029044">
    <property type="entry name" value="Nucleotide-diphossugar_trans"/>
</dbReference>
<dbReference type="Proteomes" id="UP000030905">
    <property type="component" value="Chromosome"/>
</dbReference>
<name>A0A0H3J2R1_CLOPA</name>
<dbReference type="AlphaFoldDB" id="A0A0H3J2R1"/>
<dbReference type="Gene3D" id="3.90.550.10">
    <property type="entry name" value="Spore Coat Polysaccharide Biosynthesis Protein SpsA, Chain A"/>
    <property type="match status" value="1"/>
</dbReference>
<keyword evidence="4" id="KW-1133">Transmembrane helix</keyword>
<comment type="similarity">
    <text evidence="1">Belongs to the glycosyltransferase 2 family.</text>
</comment>
<dbReference type="KEGG" id="cpae:CPAST_c21360"/>
<sequence length="424" mass="48512">MDELKNIIIIGSRALTGFVFVFSAYCLFISLFGFHKKKEVSSVKPKKRFALIVAAHNEETVISDIVLSLKGLDYPKEMYDTFVIADNCTDNTADKARKNGALVYERFNNDKRGKGYALEWMFKKLFKMKKKYDAVVIFDADNIICKDFLNAMNKKLCEGYKVVQGYLDSKNPNDTWITGSYSISFWANNRMFQHSRDNLGISSQLGGTGCCIDIKMLEKLGWGATCLTEDLEFTCKLVSNGYKVGFAYDAVVYDEKPLTLVQSWKQRKRWMQGYADVSERYFFRLLKKGIKERNFTAIDCAIYTIQPVLFILMGISTVIGIGKLLLNSYNYLFGTNIVVGSSNTGVFTTMTGVLAIIMYLYTPFLLLLDKKFNLKILIYYIILPVYAITWLPISIQGILNRKNKEWSHTLHTRSVDIKDFEKAN</sequence>
<evidence type="ECO:0000256" key="1">
    <source>
        <dbReference type="ARBA" id="ARBA00006739"/>
    </source>
</evidence>
<dbReference type="PANTHER" id="PTHR43630:SF1">
    <property type="entry name" value="POLY-BETA-1,6-N-ACETYL-D-GLUCOSAMINE SYNTHASE"/>
    <property type="match status" value="1"/>
</dbReference>
<keyword evidence="3 5" id="KW-0808">Transferase</keyword>
<feature type="transmembrane region" description="Helical" evidence="4">
    <location>
        <begin position="346"/>
        <end position="368"/>
    </location>
</feature>
<evidence type="ECO:0000256" key="2">
    <source>
        <dbReference type="ARBA" id="ARBA00022676"/>
    </source>
</evidence>
<dbReference type="EMBL" id="CP009268">
    <property type="protein sequence ID" value="AJA52194.1"/>
    <property type="molecule type" value="Genomic_DNA"/>
</dbReference>
<dbReference type="eggNOG" id="COG1215">
    <property type="taxonomic scope" value="Bacteria"/>
</dbReference>
<dbReference type="Pfam" id="PF13641">
    <property type="entry name" value="Glyco_tranf_2_3"/>
    <property type="match status" value="1"/>
</dbReference>
<feature type="transmembrane region" description="Helical" evidence="4">
    <location>
        <begin position="300"/>
        <end position="326"/>
    </location>
</feature>
<feature type="transmembrane region" description="Helical" evidence="4">
    <location>
        <begin position="377"/>
        <end position="399"/>
    </location>
</feature>
<dbReference type="GeneID" id="93074285"/>
<dbReference type="EMBL" id="JPGY02000001">
    <property type="protein sequence ID" value="KRU11796.1"/>
    <property type="molecule type" value="Genomic_DNA"/>
</dbReference>
<reference evidence="5 8" key="1">
    <citation type="journal article" date="2015" name="Genome Announc.">
        <title>Complete Genome Sequence of the Nitrogen-Fixing and Solvent-Producing Clostridium pasteurianum DSM 525.</title>
        <authorList>
            <person name="Poehlein A."/>
            <person name="Grosse-Honebrink A."/>
            <person name="Zhang Y."/>
            <person name="Minton N.P."/>
            <person name="Daniel R."/>
        </authorList>
    </citation>
    <scope>NUCLEOTIDE SEQUENCE [LARGE SCALE GENOMIC DNA]</scope>
    <source>
        <strain evidence="5">DSM 525</strain>
        <strain evidence="8">DSM 525 / ATCC 6013</strain>
    </source>
</reference>
<feature type="transmembrane region" description="Helical" evidence="4">
    <location>
        <begin position="6"/>
        <end position="34"/>
    </location>
</feature>
<keyword evidence="8" id="KW-1185">Reference proteome</keyword>
<dbReference type="KEGG" id="cpat:CLPA_c21360"/>